<keyword evidence="2" id="KW-1003">Cell membrane</keyword>
<evidence type="ECO:0000313" key="9">
    <source>
        <dbReference type="Proteomes" id="UP000280228"/>
    </source>
</evidence>
<dbReference type="InterPro" id="IPR051791">
    <property type="entry name" value="Pra-immunoreactive"/>
</dbReference>
<dbReference type="PANTHER" id="PTHR36115:SF10">
    <property type="entry name" value="RDD DOMAIN-CONTAINING PROTEIN"/>
    <property type="match status" value="1"/>
</dbReference>
<feature type="transmembrane region" description="Helical" evidence="6">
    <location>
        <begin position="93"/>
        <end position="110"/>
    </location>
</feature>
<reference evidence="8 9" key="1">
    <citation type="submission" date="2018-12" db="EMBL/GenBank/DDBJ databases">
        <title>Persistence of Moraxella catarrhalis in Chronic Obstructive Pulmonary Disease and Regulation of the Hag/MID Adhesin.</title>
        <authorList>
            <person name="Murphy T."/>
            <person name="Zhao X."/>
            <person name="Vyas G."/>
            <person name="Aluvathingal J."/>
            <person name="Nadendla S."/>
            <person name="Tallon L."/>
            <person name="Tettelin H."/>
        </authorList>
    </citation>
    <scope>NUCLEOTIDE SEQUENCE [LARGE SCALE GENOMIC DNA]</scope>
    <source>
        <strain evidence="8 9">46P58B1</strain>
    </source>
</reference>
<evidence type="ECO:0000256" key="5">
    <source>
        <dbReference type="ARBA" id="ARBA00023136"/>
    </source>
</evidence>
<sequence>MHLNLNHDTIAQILFDISIMPNASHLVSVSSSQPTVAKPMVRLVAIIYDGMLILAMLFLVGSILAVLGTVLFLEIGTSSQEAQTLPNWYKNVIMTPSFVLTLVGFYGIFWRKSGQTLGMQTWRLKTVNDQGGLLTWRQSFVRIISACLLPALCALLGALLHGSKFAILVATVLGFLFNFLFCLFNRQGLAVHDMLSNTITLKVPKIAHQTLWQTIKRRKNRL</sequence>
<proteinExistence type="predicted"/>
<accession>A0A3Q9GGI5</accession>
<evidence type="ECO:0000256" key="1">
    <source>
        <dbReference type="ARBA" id="ARBA00004651"/>
    </source>
</evidence>
<dbReference type="EMBL" id="CP034662">
    <property type="protein sequence ID" value="AZQ93560.1"/>
    <property type="molecule type" value="Genomic_DNA"/>
</dbReference>
<dbReference type="PANTHER" id="PTHR36115">
    <property type="entry name" value="PROLINE-RICH ANTIGEN HOMOLOG-RELATED"/>
    <property type="match status" value="1"/>
</dbReference>
<evidence type="ECO:0000256" key="2">
    <source>
        <dbReference type="ARBA" id="ARBA00022475"/>
    </source>
</evidence>
<comment type="subcellular location">
    <subcellularLocation>
        <location evidence="1">Cell membrane</location>
        <topology evidence="1">Multi-pass membrane protein</topology>
    </subcellularLocation>
</comment>
<feature type="transmembrane region" description="Helical" evidence="6">
    <location>
        <begin position="140"/>
        <end position="159"/>
    </location>
</feature>
<keyword evidence="5 6" id="KW-0472">Membrane</keyword>
<protein>
    <submittedName>
        <fullName evidence="8">RDD family protein</fullName>
    </submittedName>
</protein>
<evidence type="ECO:0000256" key="3">
    <source>
        <dbReference type="ARBA" id="ARBA00022692"/>
    </source>
</evidence>
<dbReference type="Proteomes" id="UP000280228">
    <property type="component" value="Chromosome"/>
</dbReference>
<keyword evidence="4 6" id="KW-1133">Transmembrane helix</keyword>
<dbReference type="Pfam" id="PF06271">
    <property type="entry name" value="RDD"/>
    <property type="match status" value="1"/>
</dbReference>
<evidence type="ECO:0000256" key="6">
    <source>
        <dbReference type="SAM" id="Phobius"/>
    </source>
</evidence>
<dbReference type="GO" id="GO:0005886">
    <property type="term" value="C:plasma membrane"/>
    <property type="evidence" value="ECO:0007669"/>
    <property type="project" value="UniProtKB-SubCell"/>
</dbReference>
<gene>
    <name evidence="8" type="ORF">EJK53_1933</name>
</gene>
<evidence type="ECO:0000313" key="8">
    <source>
        <dbReference type="EMBL" id="AZQ93560.1"/>
    </source>
</evidence>
<feature type="transmembrane region" description="Helical" evidence="6">
    <location>
        <begin position="165"/>
        <end position="184"/>
    </location>
</feature>
<evidence type="ECO:0000256" key="4">
    <source>
        <dbReference type="ARBA" id="ARBA00022989"/>
    </source>
</evidence>
<organism evidence="8 9">
    <name type="scientific">Moraxella catarrhalis</name>
    <name type="common">Branhamella catarrhalis</name>
    <dbReference type="NCBI Taxonomy" id="480"/>
    <lineage>
        <taxon>Bacteria</taxon>
        <taxon>Pseudomonadati</taxon>
        <taxon>Pseudomonadota</taxon>
        <taxon>Gammaproteobacteria</taxon>
        <taxon>Moraxellales</taxon>
        <taxon>Moraxellaceae</taxon>
        <taxon>Moraxella</taxon>
    </lineage>
</organism>
<dbReference type="InterPro" id="IPR010432">
    <property type="entry name" value="RDD"/>
</dbReference>
<feature type="transmembrane region" description="Helical" evidence="6">
    <location>
        <begin position="46"/>
        <end position="73"/>
    </location>
</feature>
<name>A0A3Q9GGI5_MORCA</name>
<dbReference type="AlphaFoldDB" id="A0A3Q9GGI5"/>
<evidence type="ECO:0000259" key="7">
    <source>
        <dbReference type="Pfam" id="PF06271"/>
    </source>
</evidence>
<feature type="domain" description="RDD" evidence="7">
    <location>
        <begin position="36"/>
        <end position="197"/>
    </location>
</feature>
<keyword evidence="3 6" id="KW-0812">Transmembrane</keyword>